<evidence type="ECO:0000313" key="2">
    <source>
        <dbReference type="Proteomes" id="UP001066276"/>
    </source>
</evidence>
<accession>A0AAV7UI21</accession>
<name>A0AAV7UI21_PLEWA</name>
<protein>
    <submittedName>
        <fullName evidence="1">Uncharacterized protein</fullName>
    </submittedName>
</protein>
<evidence type="ECO:0000313" key="1">
    <source>
        <dbReference type="EMBL" id="KAJ1187268.1"/>
    </source>
</evidence>
<comment type="caution">
    <text evidence="1">The sequence shown here is derived from an EMBL/GenBank/DDBJ whole genome shotgun (WGS) entry which is preliminary data.</text>
</comment>
<reference evidence="1" key="1">
    <citation type="journal article" date="2022" name="bioRxiv">
        <title>Sequencing and chromosome-scale assembly of the giantPleurodeles waltlgenome.</title>
        <authorList>
            <person name="Brown T."/>
            <person name="Elewa A."/>
            <person name="Iarovenko S."/>
            <person name="Subramanian E."/>
            <person name="Araus A.J."/>
            <person name="Petzold A."/>
            <person name="Susuki M."/>
            <person name="Suzuki K.-i.T."/>
            <person name="Hayashi T."/>
            <person name="Toyoda A."/>
            <person name="Oliveira C."/>
            <person name="Osipova E."/>
            <person name="Leigh N.D."/>
            <person name="Simon A."/>
            <person name="Yun M.H."/>
        </authorList>
    </citation>
    <scope>NUCLEOTIDE SEQUENCE</scope>
    <source>
        <strain evidence="1">20211129_DDA</strain>
        <tissue evidence="1">Liver</tissue>
    </source>
</reference>
<keyword evidence="2" id="KW-1185">Reference proteome</keyword>
<organism evidence="1 2">
    <name type="scientific">Pleurodeles waltl</name>
    <name type="common">Iberian ribbed newt</name>
    <dbReference type="NCBI Taxonomy" id="8319"/>
    <lineage>
        <taxon>Eukaryota</taxon>
        <taxon>Metazoa</taxon>
        <taxon>Chordata</taxon>
        <taxon>Craniata</taxon>
        <taxon>Vertebrata</taxon>
        <taxon>Euteleostomi</taxon>
        <taxon>Amphibia</taxon>
        <taxon>Batrachia</taxon>
        <taxon>Caudata</taxon>
        <taxon>Salamandroidea</taxon>
        <taxon>Salamandridae</taxon>
        <taxon>Pleurodelinae</taxon>
        <taxon>Pleurodeles</taxon>
    </lineage>
</organism>
<dbReference type="AlphaFoldDB" id="A0AAV7UI21"/>
<sequence length="160" mass="16678">MIFPSHWSLTSGSGAFFNQASPCLPILTGDADPGRLLAARSTDNESPFFVFTILGLLSASLSSLFITSTGAPRDSMIFPSHWSPTSGSGAFFNQASPCLPILTGDADPGRLLAARSTGNEYVLDPSVVIVPCIPEEVASADVLQDAERSRLAIGCCRGGA</sequence>
<dbReference type="EMBL" id="JANPWB010000005">
    <property type="protein sequence ID" value="KAJ1187268.1"/>
    <property type="molecule type" value="Genomic_DNA"/>
</dbReference>
<gene>
    <name evidence="1" type="ORF">NDU88_004046</name>
</gene>
<dbReference type="Proteomes" id="UP001066276">
    <property type="component" value="Chromosome 3_1"/>
</dbReference>
<proteinExistence type="predicted"/>